<dbReference type="PATRIC" id="fig|718251.5.peg.1257"/>
<dbReference type="EMBL" id="CP002154">
    <property type="protein sequence ID" value="ADM41333.1"/>
    <property type="molecule type" value="Genomic_DNA"/>
</dbReference>
<gene>
    <name evidence="1" type="ordered locus">ETAF_1219</name>
</gene>
<keyword evidence="2" id="KW-1185">Reference proteome</keyword>
<reference evidence="1 2" key="2">
    <citation type="journal article" date="2011" name="BMC Immunol.">
        <title>Comparison of static immersion and intravenous injection systems for exposure of zebrafish embryos to the natural pathogen Edwardsiella tarda.</title>
        <authorList>
            <person name="van Soest J.J."/>
            <person name="Stockhammer O.W."/>
            <person name="Ordas A."/>
            <person name="Bloemberg G.V."/>
            <person name="Spaink H.P."/>
            <person name="Meijer A.H."/>
        </authorList>
    </citation>
    <scope>NUCLEOTIDE SEQUENCE [LARGE SCALE GENOMIC DNA]</scope>
    <source>
        <strain evidence="1 2">FL6-60</strain>
    </source>
</reference>
<name>A0A0H3DTP7_EDWTF</name>
<evidence type="ECO:0000313" key="2">
    <source>
        <dbReference type="Proteomes" id="UP000002230"/>
    </source>
</evidence>
<accession>A0A0H3DTP7</accession>
<dbReference type="AlphaFoldDB" id="A0A0H3DTP7"/>
<reference evidence="2" key="1">
    <citation type="submission" date="2010-08" db="EMBL/GenBank/DDBJ databases">
        <title>Genome comparisons of Edwardsiella bacteria analysed using deep sequencing technology.</title>
        <authorList>
            <person name="van Soest J.J."/>
            <person name="Henkel C.V."/>
            <person name="Jansen H.J."/>
            <person name="van den Hondel C.A.M.J.J."/>
            <person name="Bloemberg G.V."/>
            <person name="Meijer A.H."/>
            <person name="Spaink H.P."/>
        </authorList>
    </citation>
    <scope>NUCLEOTIDE SEQUENCE [LARGE SCALE GENOMIC DNA]</scope>
    <source>
        <strain evidence="2">FL6-60</strain>
    </source>
</reference>
<evidence type="ECO:0000313" key="1">
    <source>
        <dbReference type="EMBL" id="ADM41333.1"/>
    </source>
</evidence>
<dbReference type="KEGG" id="etd:ETAF_1219"/>
<organism evidence="1 2">
    <name type="scientific">Edwardsiella tarda (strain FL6-60)</name>
    <dbReference type="NCBI Taxonomy" id="718251"/>
    <lineage>
        <taxon>Bacteria</taxon>
        <taxon>Pseudomonadati</taxon>
        <taxon>Pseudomonadota</taxon>
        <taxon>Gammaproteobacteria</taxon>
        <taxon>Enterobacterales</taxon>
        <taxon>Hafniaceae</taxon>
        <taxon>Edwardsiella</taxon>
    </lineage>
</organism>
<dbReference type="HOGENOM" id="CLU_2449924_0_0_6"/>
<protein>
    <submittedName>
        <fullName evidence="1">Uncharacterized protein</fullName>
    </submittedName>
</protein>
<sequence>MRISSENIMSYLMRCVESGQFKKVTFSTYKRDRWISVVNMPMSQSYRVTEQGFHPQELTVQGRDVLYAVVKRAIRHEFSTNKTANFIRI</sequence>
<proteinExistence type="predicted"/>
<dbReference type="Proteomes" id="UP000002230">
    <property type="component" value="Chromosome"/>
</dbReference>